<evidence type="ECO:0000313" key="6">
    <source>
        <dbReference type="EMBL" id="TDU28500.1"/>
    </source>
</evidence>
<evidence type="ECO:0000256" key="1">
    <source>
        <dbReference type="ARBA" id="ARBA00023015"/>
    </source>
</evidence>
<evidence type="ECO:0000256" key="2">
    <source>
        <dbReference type="ARBA" id="ARBA00023125"/>
    </source>
</evidence>
<dbReference type="Proteomes" id="UP000295341">
    <property type="component" value="Unassembled WGS sequence"/>
</dbReference>
<keyword evidence="2 6" id="KW-0238">DNA-binding</keyword>
<gene>
    <name evidence="6" type="ORF">DFR24_2872</name>
</gene>
<evidence type="ECO:0000256" key="3">
    <source>
        <dbReference type="ARBA" id="ARBA00023163"/>
    </source>
</evidence>
<name>A0A4R7P641_9GAMM</name>
<dbReference type="PANTHER" id="PTHR30204">
    <property type="entry name" value="REDOX-CYCLING DRUG-SENSING TRANSCRIPTIONAL ACTIVATOR SOXR"/>
    <property type="match status" value="1"/>
</dbReference>
<dbReference type="InterPro" id="IPR000551">
    <property type="entry name" value="MerR-type_HTH_dom"/>
</dbReference>
<dbReference type="GO" id="GO:0003700">
    <property type="term" value="F:DNA-binding transcription factor activity"/>
    <property type="evidence" value="ECO:0007669"/>
    <property type="project" value="InterPro"/>
</dbReference>
<feature type="compositionally biased region" description="Basic residues" evidence="4">
    <location>
        <begin position="142"/>
        <end position="158"/>
    </location>
</feature>
<dbReference type="PANTHER" id="PTHR30204:SF97">
    <property type="entry name" value="MERR FAMILY REGULATORY PROTEIN"/>
    <property type="match status" value="1"/>
</dbReference>
<dbReference type="InterPro" id="IPR047057">
    <property type="entry name" value="MerR_fam"/>
</dbReference>
<dbReference type="Pfam" id="PF09278">
    <property type="entry name" value="MerR-DNA-bind"/>
    <property type="match status" value="1"/>
</dbReference>
<organism evidence="6 7">
    <name type="scientific">Panacagrimonas perspica</name>
    <dbReference type="NCBI Taxonomy" id="381431"/>
    <lineage>
        <taxon>Bacteria</taxon>
        <taxon>Pseudomonadati</taxon>
        <taxon>Pseudomonadota</taxon>
        <taxon>Gammaproteobacteria</taxon>
        <taxon>Nevskiales</taxon>
        <taxon>Nevskiaceae</taxon>
        <taxon>Panacagrimonas</taxon>
    </lineage>
</organism>
<dbReference type="SMART" id="SM00422">
    <property type="entry name" value="HTH_MERR"/>
    <property type="match status" value="1"/>
</dbReference>
<dbReference type="RefSeq" id="WP_133882043.1">
    <property type="nucleotide sequence ID" value="NZ_MWIN01000037.1"/>
</dbReference>
<evidence type="ECO:0000259" key="5">
    <source>
        <dbReference type="PROSITE" id="PS50937"/>
    </source>
</evidence>
<dbReference type="OrthoDB" id="9802039at2"/>
<feature type="region of interest" description="Disordered" evidence="4">
    <location>
        <begin position="134"/>
        <end position="158"/>
    </location>
</feature>
<sequence>MDDLDIGEVARQTHVNPSALRFYERKALIRSNGRNGLRRQYPASVVERVALIALGQAAGFSLDEMARMFATHNGHPAIDRDALAAKAAELDVRIRHMTAMRDGLRHAAVCPAPSHTECPKFRRLVRVAASGKMSAAMTAKKPANRTKKSKGTKTAKGK</sequence>
<dbReference type="AlphaFoldDB" id="A0A4R7P641"/>
<feature type="domain" description="HTH merR-type" evidence="5">
    <location>
        <begin position="1"/>
        <end position="71"/>
    </location>
</feature>
<dbReference type="SUPFAM" id="SSF46955">
    <property type="entry name" value="Putative DNA-binding domain"/>
    <property type="match status" value="1"/>
</dbReference>
<proteinExistence type="predicted"/>
<dbReference type="InterPro" id="IPR015358">
    <property type="entry name" value="Tscrpt_reg_MerR_DNA-bd"/>
</dbReference>
<protein>
    <submittedName>
        <fullName evidence="6">DNA-binding transcriptional MerR regulator</fullName>
    </submittedName>
</protein>
<dbReference type="InterPro" id="IPR009061">
    <property type="entry name" value="DNA-bd_dom_put_sf"/>
</dbReference>
<evidence type="ECO:0000256" key="4">
    <source>
        <dbReference type="SAM" id="MobiDB-lite"/>
    </source>
</evidence>
<evidence type="ECO:0000313" key="7">
    <source>
        <dbReference type="Proteomes" id="UP000295341"/>
    </source>
</evidence>
<dbReference type="PRINTS" id="PR00040">
    <property type="entry name" value="HTHMERR"/>
</dbReference>
<accession>A0A4R7P641</accession>
<dbReference type="CDD" id="cd04781">
    <property type="entry name" value="HTH_MerR-like_sg6"/>
    <property type="match status" value="1"/>
</dbReference>
<dbReference type="PROSITE" id="PS50937">
    <property type="entry name" value="HTH_MERR_2"/>
    <property type="match status" value="1"/>
</dbReference>
<reference evidence="6 7" key="1">
    <citation type="submission" date="2019-03" db="EMBL/GenBank/DDBJ databases">
        <title>Genomic Encyclopedia of Type Strains, Phase IV (KMG-IV): sequencing the most valuable type-strain genomes for metagenomic binning, comparative biology and taxonomic classification.</title>
        <authorList>
            <person name="Goeker M."/>
        </authorList>
    </citation>
    <scope>NUCLEOTIDE SEQUENCE [LARGE SCALE GENOMIC DNA]</scope>
    <source>
        <strain evidence="6 7">DSM 26377</strain>
    </source>
</reference>
<dbReference type="Gene3D" id="1.10.1660.10">
    <property type="match status" value="1"/>
</dbReference>
<comment type="caution">
    <text evidence="6">The sequence shown here is derived from an EMBL/GenBank/DDBJ whole genome shotgun (WGS) entry which is preliminary data.</text>
</comment>
<keyword evidence="1" id="KW-0805">Transcription regulation</keyword>
<dbReference type="GO" id="GO:0003677">
    <property type="term" value="F:DNA binding"/>
    <property type="evidence" value="ECO:0007669"/>
    <property type="project" value="UniProtKB-KW"/>
</dbReference>
<dbReference type="EMBL" id="SOBT01000009">
    <property type="protein sequence ID" value="TDU28500.1"/>
    <property type="molecule type" value="Genomic_DNA"/>
</dbReference>
<keyword evidence="7" id="KW-1185">Reference proteome</keyword>
<keyword evidence="3" id="KW-0804">Transcription</keyword>
<dbReference type="Pfam" id="PF00376">
    <property type="entry name" value="MerR"/>
    <property type="match status" value="1"/>
</dbReference>